<dbReference type="InterPro" id="IPR037391">
    <property type="entry name" value="PMF1-bd"/>
</dbReference>
<proteinExistence type="predicted"/>
<name>A0AAD3NJ05_LATJO</name>
<dbReference type="GO" id="GO:0007283">
    <property type="term" value="P:spermatogenesis"/>
    <property type="evidence" value="ECO:0007669"/>
    <property type="project" value="TreeGrafter"/>
</dbReference>
<keyword evidence="3" id="KW-1185">Reference proteome</keyword>
<sequence>MTNVNRWITEQKASNESLTAQMKAQNKMLLIVTEEKEHLQEANDTLKVEVKRLKEVADKKERDMGRFKAQIRDRGIRQDERT</sequence>
<evidence type="ECO:0000313" key="3">
    <source>
        <dbReference type="Proteomes" id="UP001279410"/>
    </source>
</evidence>
<feature type="coiled-coil region" evidence="1">
    <location>
        <begin position="36"/>
        <end position="70"/>
    </location>
</feature>
<evidence type="ECO:0000313" key="2">
    <source>
        <dbReference type="EMBL" id="GLD75567.1"/>
    </source>
</evidence>
<accession>A0AAD3NJ05</accession>
<dbReference type="PANTHER" id="PTHR18881">
    <property type="entry name" value="POLYAMINE-MODULATED FACTOR 1-BINDING PROTEIN 1-RELATED"/>
    <property type="match status" value="1"/>
</dbReference>
<keyword evidence="1" id="KW-0175">Coiled coil</keyword>
<dbReference type="Proteomes" id="UP001279410">
    <property type="component" value="Unassembled WGS sequence"/>
</dbReference>
<reference evidence="2" key="1">
    <citation type="submission" date="2022-08" db="EMBL/GenBank/DDBJ databases">
        <title>Genome sequencing of akame (Lates japonicus).</title>
        <authorList>
            <person name="Hashiguchi Y."/>
            <person name="Takahashi H."/>
        </authorList>
    </citation>
    <scope>NUCLEOTIDE SEQUENCE</scope>
    <source>
        <strain evidence="2">Kochi</strain>
    </source>
</reference>
<gene>
    <name evidence="2" type="ORF">AKAME5_002690100</name>
</gene>
<dbReference type="PANTHER" id="PTHR18881:SF2">
    <property type="entry name" value="POLYAMINE-MODULATED FACTOR 1-BINDING PROTEIN 1"/>
    <property type="match status" value="1"/>
</dbReference>
<evidence type="ECO:0000256" key="1">
    <source>
        <dbReference type="SAM" id="Coils"/>
    </source>
</evidence>
<dbReference type="AlphaFoldDB" id="A0AAD3NJ05"/>
<comment type="caution">
    <text evidence="2">The sequence shown here is derived from an EMBL/GenBank/DDBJ whole genome shotgun (WGS) entry which is preliminary data.</text>
</comment>
<dbReference type="EMBL" id="BRZM01003096">
    <property type="protein sequence ID" value="GLD75567.1"/>
    <property type="molecule type" value="Genomic_DNA"/>
</dbReference>
<organism evidence="2 3">
    <name type="scientific">Lates japonicus</name>
    <name type="common">Japanese lates</name>
    <dbReference type="NCBI Taxonomy" id="270547"/>
    <lineage>
        <taxon>Eukaryota</taxon>
        <taxon>Metazoa</taxon>
        <taxon>Chordata</taxon>
        <taxon>Craniata</taxon>
        <taxon>Vertebrata</taxon>
        <taxon>Euteleostomi</taxon>
        <taxon>Actinopterygii</taxon>
        <taxon>Neopterygii</taxon>
        <taxon>Teleostei</taxon>
        <taxon>Neoteleostei</taxon>
        <taxon>Acanthomorphata</taxon>
        <taxon>Carangaria</taxon>
        <taxon>Carangaria incertae sedis</taxon>
        <taxon>Centropomidae</taxon>
        <taxon>Lates</taxon>
    </lineage>
</organism>
<protein>
    <submittedName>
        <fullName evidence="2">Trichohyalin-like isoform X1</fullName>
    </submittedName>
</protein>